<gene>
    <name evidence="1" type="ORF">GV794_23985</name>
</gene>
<dbReference type="Proteomes" id="UP000470876">
    <property type="component" value="Unassembled WGS sequence"/>
</dbReference>
<sequence length="708" mass="78291">MLERELQDFVEDLISRGSLIELITGWDDVKAIAADQRHRGEHLLILDDLVLHRAAESALVVKDRIGELVPVANSRSSISLDRSQALFTDLLYVSPRTGTVVVFELKRSRSVARETATELLAYEQELRNHLHFAARTDICFVVVSTDYSPLLDHSLLSLAAWHGLRILCLKVGSDKQLQVHLPEAWTSLGQALIPAQHIDTTTLTFTPHDPEMAPERIGTLMNGAMEIVARDAERNGATGFGILWEDARYPFESPRPFGLTVARVNPAGFITDTRAEKFLGGVARSPLHRSIVESVHGDGWHPRTPEIEAATHYLARYGDARWVRTGTWEDLRADHRHRMPALLPDSHAVPVACDAWGLIGDNVRDLFTTPDGSAMSRGFGQQVLHLRTPEFVLHVLDIVAAEDRGPTFGARWLCSFGVRLARLWTYAQLFDISGDLRLRERLRSRLAWARADLSVPLAEIRELALPGTPRAPKMVLGEYSDGSPREDPDVIQAFINWVGAHVIGDRHMLHRAVFEGAVSDAQVLEAALGEIVPEVDFTVETTAALRRAATMLMRAVMDAPSRPNASDALVAHLASSFALDCTTSTSPDQLMRMIEQIPAEVLLDEYTRAVPQALDIAVAPPNLDRGTDPYVFPAGALAVLRRRVLSQRTLGNHPGIYIRNNGEYGITLLTDDIVGAFRPLSDSEVILETSVTGVLSHILTTWEELGSR</sequence>
<name>A0ABX0CS44_9NOCA</name>
<accession>A0ABX0CS44</accession>
<proteinExistence type="predicted"/>
<organism evidence="1 2">
    <name type="scientific">Nocardia cyriacigeorgica</name>
    <dbReference type="NCBI Taxonomy" id="135487"/>
    <lineage>
        <taxon>Bacteria</taxon>
        <taxon>Bacillati</taxon>
        <taxon>Actinomycetota</taxon>
        <taxon>Actinomycetes</taxon>
        <taxon>Mycobacteriales</taxon>
        <taxon>Nocardiaceae</taxon>
        <taxon>Nocardia</taxon>
    </lineage>
</organism>
<reference evidence="1 2" key="1">
    <citation type="submission" date="2020-01" db="EMBL/GenBank/DDBJ databases">
        <title>Genetics and antimicrobial susceptibilities of Nocardia species isolated from the soil; a comparison with species isolated from humans.</title>
        <authorList>
            <person name="Carrasco G."/>
            <person name="Monzon S."/>
            <person name="Sansegundo M."/>
            <person name="Garcia E."/>
            <person name="Garrido N."/>
            <person name="Medina M.J."/>
            <person name="Villalon P."/>
            <person name="Ramirez-Arocha A.C."/>
            <person name="Jimenez P."/>
            <person name="Cuesta I."/>
            <person name="Valdezate S."/>
        </authorList>
    </citation>
    <scope>NUCLEOTIDE SEQUENCE [LARGE SCALE GENOMIC DNA]</scope>
    <source>
        <strain evidence="1 2">CNM20110649</strain>
    </source>
</reference>
<evidence type="ECO:0000313" key="2">
    <source>
        <dbReference type="Proteomes" id="UP000470876"/>
    </source>
</evidence>
<evidence type="ECO:0000313" key="1">
    <source>
        <dbReference type="EMBL" id="NEW58677.1"/>
    </source>
</evidence>
<keyword evidence="2" id="KW-1185">Reference proteome</keyword>
<protein>
    <submittedName>
        <fullName evidence="1">Uncharacterized protein</fullName>
    </submittedName>
</protein>
<comment type="caution">
    <text evidence="1">The sequence shown here is derived from an EMBL/GenBank/DDBJ whole genome shotgun (WGS) entry which is preliminary data.</text>
</comment>
<dbReference type="EMBL" id="JAAGUX010000061">
    <property type="protein sequence ID" value="NEW58677.1"/>
    <property type="molecule type" value="Genomic_DNA"/>
</dbReference>
<dbReference type="RefSeq" id="WP_163956276.1">
    <property type="nucleotide sequence ID" value="NZ_JAAGUX010000061.1"/>
</dbReference>